<evidence type="ECO:0000259" key="2">
    <source>
        <dbReference type="Pfam" id="PF04884"/>
    </source>
</evidence>
<evidence type="ECO:0000313" key="5">
    <source>
        <dbReference type="Proteomes" id="UP001157418"/>
    </source>
</evidence>
<proteinExistence type="inferred from homology"/>
<keyword evidence="5" id="KW-1185">Reference proteome</keyword>
<evidence type="ECO:0000259" key="3">
    <source>
        <dbReference type="Pfam" id="PF24160"/>
    </source>
</evidence>
<evidence type="ECO:0000256" key="1">
    <source>
        <dbReference type="ARBA" id="ARBA00007558"/>
    </source>
</evidence>
<dbReference type="InterPro" id="IPR006968">
    <property type="entry name" value="RUS_fam"/>
</dbReference>
<gene>
    <name evidence="4" type="ORF">LVIROSA_LOCUS18543</name>
</gene>
<organism evidence="4 5">
    <name type="scientific">Lactuca virosa</name>
    <dbReference type="NCBI Taxonomy" id="75947"/>
    <lineage>
        <taxon>Eukaryota</taxon>
        <taxon>Viridiplantae</taxon>
        <taxon>Streptophyta</taxon>
        <taxon>Embryophyta</taxon>
        <taxon>Tracheophyta</taxon>
        <taxon>Spermatophyta</taxon>
        <taxon>Magnoliopsida</taxon>
        <taxon>eudicotyledons</taxon>
        <taxon>Gunneridae</taxon>
        <taxon>Pentapetalae</taxon>
        <taxon>asterids</taxon>
        <taxon>campanulids</taxon>
        <taxon>Asterales</taxon>
        <taxon>Asteraceae</taxon>
        <taxon>Cichorioideae</taxon>
        <taxon>Cichorieae</taxon>
        <taxon>Lactucinae</taxon>
        <taxon>Lactuca</taxon>
    </lineage>
</organism>
<dbReference type="InterPro" id="IPR055412">
    <property type="entry name" value="UVB_sens_C"/>
</dbReference>
<accession>A0AAU9MUX8</accession>
<comment type="similarity">
    <text evidence="1">Belongs to the RUS1 family.</text>
</comment>
<dbReference type="Pfam" id="PF24160">
    <property type="entry name" value="UVB_sens_C"/>
    <property type="match status" value="1"/>
</dbReference>
<evidence type="ECO:0008006" key="6">
    <source>
        <dbReference type="Google" id="ProtNLM"/>
    </source>
</evidence>
<comment type="caution">
    <text evidence="4">The sequence shown here is derived from an EMBL/GenBank/DDBJ whole genome shotgun (WGS) entry which is preliminary data.</text>
</comment>
<reference evidence="4 5" key="1">
    <citation type="submission" date="2022-01" db="EMBL/GenBank/DDBJ databases">
        <authorList>
            <person name="Xiong W."/>
            <person name="Schranz E."/>
        </authorList>
    </citation>
    <scope>NUCLEOTIDE SEQUENCE [LARGE SCALE GENOMIC DNA]</scope>
</reference>
<dbReference type="EMBL" id="CAKMRJ010003334">
    <property type="protein sequence ID" value="CAH1431843.1"/>
    <property type="molecule type" value="Genomic_DNA"/>
</dbReference>
<evidence type="ECO:0000313" key="4">
    <source>
        <dbReference type="EMBL" id="CAH1431843.1"/>
    </source>
</evidence>
<name>A0AAU9MUX8_9ASTR</name>
<dbReference type="InterPro" id="IPR054549">
    <property type="entry name" value="UVB_sens_RUS_dom"/>
</dbReference>
<dbReference type="AlphaFoldDB" id="A0AAU9MUX8"/>
<dbReference type="GO" id="GO:0009941">
    <property type="term" value="C:chloroplast envelope"/>
    <property type="evidence" value="ECO:0007669"/>
    <property type="project" value="TreeGrafter"/>
</dbReference>
<sequence>MKMQKTMAQNPLSEDVGASISWIETSDTVSRHFFFQPDGQFSVKVLDDSRPVVHKMAESFVNKFFPSGFPYSVNEGYLRYTKFRALQHFSSAALSVLSTQSLLYAAGLRPTPAQATAVSWVLKDGMQHMGKLICSHLGALMDAEPKRWRIVADVLYDLGTGLEIVSPLCPQLFLETAGLGNFAKGMAVVAARATRLPIYSSFAKEGNLSDLFAKGEAISTVFNVLGLGAGIQLVSTVCSSMQGKMIVGSLLSVIHVYSVSEEMRAAPVNTLNPQRTAMIIEDFIKTGKVSSPVDLRYKEDLLFPGRLIKDAGNVKVGGDLHKAIKPSRLKELKQMFPKEKFLLSCGIEKGWTDMVLEHNATGEDALRGWLVAAYAYSSNIEKNGSESEWDHLQEAYQKMKVVMITLLPQIQAKGWHTDRFLDGKVQTH</sequence>
<feature type="domain" description="Root UVB sensitive protein C-terminal" evidence="3">
    <location>
        <begin position="308"/>
        <end position="421"/>
    </location>
</feature>
<dbReference type="PANTHER" id="PTHR12770:SF5">
    <property type="entry name" value="PROTEIN ROOT UVB SENSITIVE 2, CHLOROPLASTIC"/>
    <property type="match status" value="1"/>
</dbReference>
<dbReference type="PANTHER" id="PTHR12770">
    <property type="entry name" value="RUS1 FAMILY PROTEIN C16ORF58"/>
    <property type="match status" value="1"/>
</dbReference>
<dbReference type="Proteomes" id="UP001157418">
    <property type="component" value="Unassembled WGS sequence"/>
</dbReference>
<protein>
    <recommendedName>
        <fullName evidence="6">Root UVB sensitive family</fullName>
    </recommendedName>
</protein>
<dbReference type="GO" id="GO:0009926">
    <property type="term" value="P:auxin polar transport"/>
    <property type="evidence" value="ECO:0007669"/>
    <property type="project" value="TreeGrafter"/>
</dbReference>
<dbReference type="Pfam" id="PF04884">
    <property type="entry name" value="UVB_sens_prot"/>
    <property type="match status" value="1"/>
</dbReference>
<feature type="domain" description="Protein root UVB sensitive/RUS" evidence="2">
    <location>
        <begin position="54"/>
        <end position="286"/>
    </location>
</feature>
<dbReference type="GO" id="GO:0010224">
    <property type="term" value="P:response to UV-B"/>
    <property type="evidence" value="ECO:0007669"/>
    <property type="project" value="TreeGrafter"/>
</dbReference>